<dbReference type="InterPro" id="IPR036361">
    <property type="entry name" value="SAP_dom_sf"/>
</dbReference>
<protein>
    <submittedName>
        <fullName evidence="5">Uncharacterized protein YjbJ (UPF0337 family)</fullName>
    </submittedName>
</protein>
<dbReference type="Pfam" id="PF23855">
    <property type="entry name" value="DUF7218"/>
    <property type="match status" value="1"/>
</dbReference>
<dbReference type="Gene3D" id="1.10.1470.10">
    <property type="entry name" value="YjbJ"/>
    <property type="match status" value="1"/>
</dbReference>
<dbReference type="InterPro" id="IPR055642">
    <property type="entry name" value="DUF7218"/>
</dbReference>
<name>A0AAW8F1V2_9MICO</name>
<dbReference type="Proteomes" id="UP001244427">
    <property type="component" value="Unassembled WGS sequence"/>
</dbReference>
<reference evidence="5 6" key="1">
    <citation type="submission" date="2023-07" db="EMBL/GenBank/DDBJ databases">
        <title>Comparative genomics of wheat-associated soil bacteria to identify genetic determinants of phenazine resistance.</title>
        <authorList>
            <person name="Mouncey N."/>
        </authorList>
    </citation>
    <scope>NUCLEOTIDE SEQUENCE [LARGE SCALE GENOMIC DNA]</scope>
    <source>
        <strain evidence="5 6">W4I9-1</strain>
    </source>
</reference>
<proteinExistence type="inferred from homology"/>
<dbReference type="Pfam" id="PF05532">
    <property type="entry name" value="CsbD"/>
    <property type="match status" value="1"/>
</dbReference>
<dbReference type="InterPro" id="IPR036629">
    <property type="entry name" value="YjbJ_sf"/>
</dbReference>
<comment type="similarity">
    <text evidence="1">Belongs to the UPF0337 (CsbD) family.</text>
</comment>
<dbReference type="Gene3D" id="1.10.720.30">
    <property type="entry name" value="SAP domain"/>
    <property type="match status" value="1"/>
</dbReference>
<dbReference type="InterPro" id="IPR008462">
    <property type="entry name" value="CsbD"/>
</dbReference>
<sequence length="189" mass="20460">MGVGDDMKNAAEKMGGKVKEGVGKVTGNEDLEAEGRVDQAKAAAKQAGQDVKDAAKKARATTSETPSTSRCKQLPARRQGAPSGGRPAGRRVEHGNREEILMPGRRNNSLKDPKLYEELRDDGASKEKAARISNAAARDGRSAVGRRGGEHGDYEDWTVDELRKRAKELGLHGYSGKRKSELISDLRDH</sequence>
<dbReference type="AlphaFoldDB" id="A0AAW8F1V2"/>
<feature type="domain" description="Rho termination factor-like N-terminal" evidence="4">
    <location>
        <begin position="154"/>
        <end position="184"/>
    </location>
</feature>
<dbReference type="Pfam" id="PF07498">
    <property type="entry name" value="Rho_N"/>
    <property type="match status" value="1"/>
</dbReference>
<feature type="compositionally biased region" description="Basic and acidic residues" evidence="2">
    <location>
        <begin position="90"/>
        <end position="100"/>
    </location>
</feature>
<feature type="compositionally biased region" description="Polar residues" evidence="2">
    <location>
        <begin position="60"/>
        <end position="71"/>
    </location>
</feature>
<comment type="caution">
    <text evidence="5">The sequence shown here is derived from an EMBL/GenBank/DDBJ whole genome shotgun (WGS) entry which is preliminary data.</text>
</comment>
<feature type="compositionally biased region" description="Basic and acidic residues" evidence="2">
    <location>
        <begin position="109"/>
        <end position="130"/>
    </location>
</feature>
<accession>A0AAW8F1V2</accession>
<evidence type="ECO:0000259" key="3">
    <source>
        <dbReference type="Pfam" id="PF05532"/>
    </source>
</evidence>
<evidence type="ECO:0000256" key="2">
    <source>
        <dbReference type="SAM" id="MobiDB-lite"/>
    </source>
</evidence>
<evidence type="ECO:0000259" key="4">
    <source>
        <dbReference type="Pfam" id="PF07498"/>
    </source>
</evidence>
<gene>
    <name evidence="5" type="ORF">QFZ53_003674</name>
</gene>
<dbReference type="SUPFAM" id="SSF69047">
    <property type="entry name" value="Hypothetical protein YjbJ"/>
    <property type="match status" value="1"/>
</dbReference>
<feature type="region of interest" description="Disordered" evidence="2">
    <location>
        <begin position="1"/>
        <end position="154"/>
    </location>
</feature>
<organism evidence="5 6">
    <name type="scientific">Microbacterium natoriense</name>
    <dbReference type="NCBI Taxonomy" id="284570"/>
    <lineage>
        <taxon>Bacteria</taxon>
        <taxon>Bacillati</taxon>
        <taxon>Actinomycetota</taxon>
        <taxon>Actinomycetes</taxon>
        <taxon>Micrococcales</taxon>
        <taxon>Microbacteriaceae</taxon>
        <taxon>Microbacterium</taxon>
    </lineage>
</organism>
<evidence type="ECO:0000313" key="6">
    <source>
        <dbReference type="Proteomes" id="UP001244427"/>
    </source>
</evidence>
<keyword evidence="6" id="KW-1185">Reference proteome</keyword>
<dbReference type="EMBL" id="JAUSXV010000001">
    <property type="protein sequence ID" value="MDQ0649478.1"/>
    <property type="molecule type" value="Genomic_DNA"/>
</dbReference>
<feature type="compositionally biased region" description="Low complexity" evidence="2">
    <location>
        <begin position="40"/>
        <end position="49"/>
    </location>
</feature>
<feature type="compositionally biased region" description="Basic and acidic residues" evidence="2">
    <location>
        <begin position="1"/>
        <end position="22"/>
    </location>
</feature>
<evidence type="ECO:0000313" key="5">
    <source>
        <dbReference type="EMBL" id="MDQ0649478.1"/>
    </source>
</evidence>
<dbReference type="GO" id="GO:0006353">
    <property type="term" value="P:DNA-templated transcription termination"/>
    <property type="evidence" value="ECO:0007669"/>
    <property type="project" value="InterPro"/>
</dbReference>
<feature type="domain" description="CsbD-like" evidence="3">
    <location>
        <begin position="5"/>
        <end position="57"/>
    </location>
</feature>
<dbReference type="InterPro" id="IPR011112">
    <property type="entry name" value="Rho-like_N"/>
</dbReference>
<evidence type="ECO:0000256" key="1">
    <source>
        <dbReference type="ARBA" id="ARBA00009129"/>
    </source>
</evidence>